<dbReference type="GO" id="GO:0004601">
    <property type="term" value="F:peroxidase activity"/>
    <property type="evidence" value="ECO:0007669"/>
    <property type="project" value="UniProtKB-KW"/>
</dbReference>
<dbReference type="EC" id="1.11.1.-" evidence="7"/>
<dbReference type="GO" id="GO:0034599">
    <property type="term" value="P:cellular response to oxidative stress"/>
    <property type="evidence" value="ECO:0007669"/>
    <property type="project" value="InterPro"/>
</dbReference>
<keyword evidence="3" id="KW-0479">Metal-binding</keyword>
<comment type="caution">
    <text evidence="9">The sequence shown here is derived from an EMBL/GenBank/DDBJ whole genome shotgun (WGS) entry which is preliminary data.</text>
</comment>
<keyword evidence="7" id="KW-0732">Signal</keyword>
<evidence type="ECO:0000256" key="4">
    <source>
        <dbReference type="ARBA" id="ARBA00023002"/>
    </source>
</evidence>
<dbReference type="PANTHER" id="PTHR31356">
    <property type="entry name" value="THYLAKOID LUMENAL 29 KDA PROTEIN, CHLOROPLASTIC-RELATED"/>
    <property type="match status" value="1"/>
</dbReference>
<dbReference type="InterPro" id="IPR010255">
    <property type="entry name" value="Haem_peroxidase_sf"/>
</dbReference>
<keyword evidence="4 7" id="KW-0560">Oxidoreductase</keyword>
<evidence type="ECO:0000259" key="8">
    <source>
        <dbReference type="PROSITE" id="PS50873"/>
    </source>
</evidence>
<dbReference type="InterPro" id="IPR002016">
    <property type="entry name" value="Haem_peroxidase"/>
</dbReference>
<accession>A0AAW0CID2</accession>
<evidence type="ECO:0000256" key="5">
    <source>
        <dbReference type="ARBA" id="ARBA00023004"/>
    </source>
</evidence>
<dbReference type="InterPro" id="IPR044831">
    <property type="entry name" value="Ccp1-like"/>
</dbReference>
<name>A0AAW0CID2_9AGAR</name>
<feature type="domain" description="Plant heme peroxidase family profile" evidence="8">
    <location>
        <begin position="52"/>
        <end position="300"/>
    </location>
</feature>
<dbReference type="GO" id="GO:0000302">
    <property type="term" value="P:response to reactive oxygen species"/>
    <property type="evidence" value="ECO:0007669"/>
    <property type="project" value="TreeGrafter"/>
</dbReference>
<dbReference type="PRINTS" id="PR00458">
    <property type="entry name" value="PEROXIDASE"/>
</dbReference>
<evidence type="ECO:0000256" key="6">
    <source>
        <dbReference type="RuleBase" id="RU004241"/>
    </source>
</evidence>
<keyword evidence="5" id="KW-0408">Iron</keyword>
<dbReference type="GO" id="GO:0046872">
    <property type="term" value="F:metal ion binding"/>
    <property type="evidence" value="ECO:0007669"/>
    <property type="project" value="UniProtKB-UniRule"/>
</dbReference>
<feature type="chain" id="PRO_5043106606" description="Peroxidase" evidence="7">
    <location>
        <begin position="20"/>
        <end position="529"/>
    </location>
</feature>
<evidence type="ECO:0000256" key="1">
    <source>
        <dbReference type="ARBA" id="ARBA00022559"/>
    </source>
</evidence>
<comment type="similarity">
    <text evidence="6">Belongs to the peroxidase family.</text>
</comment>
<gene>
    <name evidence="9" type="ORF">VNI00_010604</name>
</gene>
<evidence type="ECO:0000313" key="9">
    <source>
        <dbReference type="EMBL" id="KAK7038720.1"/>
    </source>
</evidence>
<organism evidence="9 10">
    <name type="scientific">Paramarasmius palmivorus</name>
    <dbReference type="NCBI Taxonomy" id="297713"/>
    <lineage>
        <taxon>Eukaryota</taxon>
        <taxon>Fungi</taxon>
        <taxon>Dikarya</taxon>
        <taxon>Basidiomycota</taxon>
        <taxon>Agaricomycotina</taxon>
        <taxon>Agaricomycetes</taxon>
        <taxon>Agaricomycetidae</taxon>
        <taxon>Agaricales</taxon>
        <taxon>Marasmiineae</taxon>
        <taxon>Marasmiaceae</taxon>
        <taxon>Paramarasmius</taxon>
    </lineage>
</organism>
<dbReference type="InterPro" id="IPR019794">
    <property type="entry name" value="Peroxidases_AS"/>
</dbReference>
<evidence type="ECO:0000313" key="10">
    <source>
        <dbReference type="Proteomes" id="UP001383192"/>
    </source>
</evidence>
<dbReference type="AlphaFoldDB" id="A0AAW0CID2"/>
<proteinExistence type="inferred from homology"/>
<evidence type="ECO:0000256" key="7">
    <source>
        <dbReference type="RuleBase" id="RU363051"/>
    </source>
</evidence>
<dbReference type="PANTHER" id="PTHR31356:SF53">
    <property type="entry name" value="HEME PEROXIDASE"/>
    <property type="match status" value="1"/>
</dbReference>
<dbReference type="GO" id="GO:0042744">
    <property type="term" value="P:hydrogen peroxide catabolic process"/>
    <property type="evidence" value="ECO:0007669"/>
    <property type="project" value="TreeGrafter"/>
</dbReference>
<keyword evidence="2" id="KW-0349">Heme</keyword>
<dbReference type="Pfam" id="PF00141">
    <property type="entry name" value="peroxidase"/>
    <property type="match status" value="1"/>
</dbReference>
<evidence type="ECO:0000256" key="2">
    <source>
        <dbReference type="ARBA" id="ARBA00022617"/>
    </source>
</evidence>
<dbReference type="PROSITE" id="PS00436">
    <property type="entry name" value="PEROXIDASE_2"/>
    <property type="match status" value="1"/>
</dbReference>
<evidence type="ECO:0000256" key="3">
    <source>
        <dbReference type="ARBA" id="ARBA00022723"/>
    </source>
</evidence>
<dbReference type="GO" id="GO:0020037">
    <property type="term" value="F:heme binding"/>
    <property type="evidence" value="ECO:0007669"/>
    <property type="project" value="UniProtKB-UniRule"/>
</dbReference>
<reference evidence="9 10" key="1">
    <citation type="submission" date="2024-01" db="EMBL/GenBank/DDBJ databases">
        <title>A draft genome for a cacao thread blight-causing isolate of Paramarasmius palmivorus.</title>
        <authorList>
            <person name="Baruah I.K."/>
            <person name="Bukari Y."/>
            <person name="Amoako-Attah I."/>
            <person name="Meinhardt L.W."/>
            <person name="Bailey B.A."/>
            <person name="Cohen S.P."/>
        </authorList>
    </citation>
    <scope>NUCLEOTIDE SEQUENCE [LARGE SCALE GENOMIC DNA]</scope>
    <source>
        <strain evidence="9 10">GH-12</strain>
    </source>
</reference>
<keyword evidence="10" id="KW-1185">Reference proteome</keyword>
<sequence length="529" mass="57892">MRAFSLPWLMTGGAVVAQAKMFHWPSPQMDWIDTVLYELPFLANVTENCAPRDNTTVAAQWLRIAFHDSATHNVDDGTGGADGSIIYELDRSENVGVGMNRSVGDFVGFGAPFFGMADIIAMGTVLAVASCDGPTIPYRAGRVDATGPGPLGVPQPQEELATHMEQFRRAGFTQSEMIGLTACGHALGGVTKSDFPDIVKDDRDFVFFNNETTKFDEGLVTQYLDGTTANLLVVGPNTTTNSDGRIFSSDGNVTMQGLSSRDTFMQTCSDLIERMINTVPSTVTLTDVLDPFDYKTGKARLTVSNDTGNLVLGTTLRLLNSTENPNRQVKIVWLDRRGSSCPPAGCTQAHTDATSVGNFFLEKSHRTTALQYEWAIELNATNSISKFWFEIDEQDGSEPTLVQNDDGEGYVIDQDDVLYDVTRSKLYFDSNQIPIGSDIVIAVRDSEVPNAKISLKGFNPFIVPFQTLDVDAVLDSRHPPTAGYTFYNVNFTGFFTNSFDIFNGDVEQQTFALAFEAKNVIFLPPSESS</sequence>
<feature type="signal peptide" evidence="7">
    <location>
        <begin position="1"/>
        <end position="19"/>
    </location>
</feature>
<dbReference type="Gene3D" id="1.10.520.10">
    <property type="match status" value="1"/>
</dbReference>
<protein>
    <recommendedName>
        <fullName evidence="7">Peroxidase</fullName>
        <ecNumber evidence="7">1.11.1.-</ecNumber>
    </recommendedName>
</protein>
<dbReference type="EMBL" id="JAYKXP010000043">
    <property type="protein sequence ID" value="KAK7038720.1"/>
    <property type="molecule type" value="Genomic_DNA"/>
</dbReference>
<dbReference type="PROSITE" id="PS50873">
    <property type="entry name" value="PEROXIDASE_4"/>
    <property type="match status" value="1"/>
</dbReference>
<dbReference type="SUPFAM" id="SSF48113">
    <property type="entry name" value="Heme-dependent peroxidases"/>
    <property type="match status" value="1"/>
</dbReference>
<dbReference type="Proteomes" id="UP001383192">
    <property type="component" value="Unassembled WGS sequence"/>
</dbReference>
<keyword evidence="1 7" id="KW-0575">Peroxidase</keyword>